<proteinExistence type="predicted"/>
<reference evidence="4" key="1">
    <citation type="submission" date="2023-05" db="EMBL/GenBank/DDBJ databases">
        <title>Draft genome of Pseudofrankia sp. BMG5.37.</title>
        <authorList>
            <person name="Gtari M."/>
            <person name="Ghodhbane F."/>
            <person name="Sbissi I."/>
        </authorList>
    </citation>
    <scope>NUCLEOTIDE SEQUENCE [LARGE SCALE GENOMIC DNA]</scope>
    <source>
        <strain evidence="4">BMG 814</strain>
    </source>
</reference>
<evidence type="ECO:0000313" key="4">
    <source>
        <dbReference type="Proteomes" id="UP001233673"/>
    </source>
</evidence>
<keyword evidence="1" id="KW-0175">Coiled coil</keyword>
<feature type="region of interest" description="Disordered" evidence="2">
    <location>
        <begin position="32"/>
        <end position="69"/>
    </location>
</feature>
<dbReference type="Proteomes" id="UP001233673">
    <property type="component" value="Unassembled WGS sequence"/>
</dbReference>
<feature type="compositionally biased region" description="Low complexity" evidence="2">
    <location>
        <begin position="48"/>
        <end position="66"/>
    </location>
</feature>
<organism evidence="3 4">
    <name type="scientific">Blastococcus carthaginiensis</name>
    <dbReference type="NCBI Taxonomy" id="3050034"/>
    <lineage>
        <taxon>Bacteria</taxon>
        <taxon>Bacillati</taxon>
        <taxon>Actinomycetota</taxon>
        <taxon>Actinomycetes</taxon>
        <taxon>Geodermatophilales</taxon>
        <taxon>Geodermatophilaceae</taxon>
        <taxon>Blastococcus</taxon>
    </lineage>
</organism>
<sequence length="218" mass="22593">MPASTDSSPLTAAAHDLAAAFLKARHAKHLDFRMEGGAEGAPAGGPAGEPDPQGGEPGGTDTEPTDLTAQVEKWKALARKHENAWKSTADKARQFDELTEAQKTELQKATDRAAAAEAKAAEIEARAMRAEVAAAKGIPANLLSGSTQEELEASADALLAFRGPATRSATPEEAAAGKQGEDISAPKQLTREDLKSMSASQIMAAQKAGQLKTLLQGA</sequence>
<accession>A0ABT9IAA7</accession>
<evidence type="ECO:0000313" key="3">
    <source>
        <dbReference type="EMBL" id="MDP5182172.1"/>
    </source>
</evidence>
<comment type="caution">
    <text evidence="3">The sequence shown here is derived from an EMBL/GenBank/DDBJ whole genome shotgun (WGS) entry which is preliminary data.</text>
</comment>
<feature type="region of interest" description="Disordered" evidence="2">
    <location>
        <begin position="166"/>
        <end position="188"/>
    </location>
</feature>
<name>A0ABT9IAA7_9ACTN</name>
<feature type="coiled-coil region" evidence="1">
    <location>
        <begin position="99"/>
        <end position="133"/>
    </location>
</feature>
<gene>
    <name evidence="3" type="ORF">QOZ88_05945</name>
</gene>
<dbReference type="RefSeq" id="WP_305998874.1">
    <property type="nucleotide sequence ID" value="NZ_JASNFN010000004.1"/>
</dbReference>
<evidence type="ECO:0000256" key="1">
    <source>
        <dbReference type="SAM" id="Coils"/>
    </source>
</evidence>
<dbReference type="EMBL" id="JASNFN010000004">
    <property type="protein sequence ID" value="MDP5182172.1"/>
    <property type="molecule type" value="Genomic_DNA"/>
</dbReference>
<feature type="compositionally biased region" description="Gly residues" evidence="2">
    <location>
        <begin position="37"/>
        <end position="47"/>
    </location>
</feature>
<evidence type="ECO:0000256" key="2">
    <source>
        <dbReference type="SAM" id="MobiDB-lite"/>
    </source>
</evidence>
<protein>
    <submittedName>
        <fullName evidence="3">Uncharacterized protein</fullName>
    </submittedName>
</protein>
<keyword evidence="4" id="KW-1185">Reference proteome</keyword>